<evidence type="ECO:0000313" key="3">
    <source>
        <dbReference type="EMBL" id="KAH3793701.1"/>
    </source>
</evidence>
<feature type="signal peptide" evidence="2">
    <location>
        <begin position="1"/>
        <end position="19"/>
    </location>
</feature>
<sequence length="214" mass="23116">MYGIVVFATSLCLIACALNVQLSVNVPSADVQLSCYWEGDTKVVAFLRKNKISDKFRTEFECVIDGSVHCNLIDLSVGLDDSQWRCAIAAEGTFNHSNDVTIRANAISVSTFSSADSCQCKPDYGLADSNEKTTCPAIVVTLACGNIILGASILVLLFKTHLTVCLRRAFGNETDSSANRQEASVIENNAASAIEDTYLTVNDNETTMVETFCT</sequence>
<keyword evidence="1" id="KW-0472">Membrane</keyword>
<keyword evidence="2" id="KW-0732">Signal</keyword>
<keyword evidence="1" id="KW-1133">Transmembrane helix</keyword>
<comment type="caution">
    <text evidence="3">The sequence shown here is derived from an EMBL/GenBank/DDBJ whole genome shotgun (WGS) entry which is preliminary data.</text>
</comment>
<name>A0A9D4IZ49_DREPO</name>
<dbReference type="Proteomes" id="UP000828390">
    <property type="component" value="Unassembled WGS sequence"/>
</dbReference>
<dbReference type="EMBL" id="JAIWYP010000007">
    <property type="protein sequence ID" value="KAH3793701.1"/>
    <property type="molecule type" value="Genomic_DNA"/>
</dbReference>
<gene>
    <name evidence="3" type="ORF">DPMN_147219</name>
</gene>
<proteinExistence type="predicted"/>
<reference evidence="3" key="1">
    <citation type="journal article" date="2019" name="bioRxiv">
        <title>The Genome of the Zebra Mussel, Dreissena polymorpha: A Resource for Invasive Species Research.</title>
        <authorList>
            <person name="McCartney M.A."/>
            <person name="Auch B."/>
            <person name="Kono T."/>
            <person name="Mallez S."/>
            <person name="Zhang Y."/>
            <person name="Obille A."/>
            <person name="Becker A."/>
            <person name="Abrahante J.E."/>
            <person name="Garbe J."/>
            <person name="Badalamenti J.P."/>
            <person name="Herman A."/>
            <person name="Mangelson H."/>
            <person name="Liachko I."/>
            <person name="Sullivan S."/>
            <person name="Sone E.D."/>
            <person name="Koren S."/>
            <person name="Silverstein K.A.T."/>
            <person name="Beckman K.B."/>
            <person name="Gohl D.M."/>
        </authorList>
    </citation>
    <scope>NUCLEOTIDE SEQUENCE</scope>
    <source>
        <strain evidence="3">Duluth1</strain>
        <tissue evidence="3">Whole animal</tissue>
    </source>
</reference>
<keyword evidence="4" id="KW-1185">Reference proteome</keyword>
<keyword evidence="1" id="KW-0812">Transmembrane</keyword>
<feature type="chain" id="PRO_5038525940" evidence="2">
    <location>
        <begin position="20"/>
        <end position="214"/>
    </location>
</feature>
<evidence type="ECO:0000256" key="2">
    <source>
        <dbReference type="SAM" id="SignalP"/>
    </source>
</evidence>
<organism evidence="3 4">
    <name type="scientific">Dreissena polymorpha</name>
    <name type="common">Zebra mussel</name>
    <name type="synonym">Mytilus polymorpha</name>
    <dbReference type="NCBI Taxonomy" id="45954"/>
    <lineage>
        <taxon>Eukaryota</taxon>
        <taxon>Metazoa</taxon>
        <taxon>Spiralia</taxon>
        <taxon>Lophotrochozoa</taxon>
        <taxon>Mollusca</taxon>
        <taxon>Bivalvia</taxon>
        <taxon>Autobranchia</taxon>
        <taxon>Heteroconchia</taxon>
        <taxon>Euheterodonta</taxon>
        <taxon>Imparidentia</taxon>
        <taxon>Neoheterodontei</taxon>
        <taxon>Myida</taxon>
        <taxon>Dreissenoidea</taxon>
        <taxon>Dreissenidae</taxon>
        <taxon>Dreissena</taxon>
    </lineage>
</organism>
<evidence type="ECO:0000256" key="1">
    <source>
        <dbReference type="SAM" id="Phobius"/>
    </source>
</evidence>
<accession>A0A9D4IZ49</accession>
<dbReference type="AlphaFoldDB" id="A0A9D4IZ49"/>
<evidence type="ECO:0000313" key="4">
    <source>
        <dbReference type="Proteomes" id="UP000828390"/>
    </source>
</evidence>
<feature type="transmembrane region" description="Helical" evidence="1">
    <location>
        <begin position="137"/>
        <end position="158"/>
    </location>
</feature>
<reference evidence="3" key="2">
    <citation type="submission" date="2020-11" db="EMBL/GenBank/DDBJ databases">
        <authorList>
            <person name="McCartney M.A."/>
            <person name="Auch B."/>
            <person name="Kono T."/>
            <person name="Mallez S."/>
            <person name="Becker A."/>
            <person name="Gohl D.M."/>
            <person name="Silverstein K.A.T."/>
            <person name="Koren S."/>
            <person name="Bechman K.B."/>
            <person name="Herman A."/>
            <person name="Abrahante J.E."/>
            <person name="Garbe J."/>
        </authorList>
    </citation>
    <scope>NUCLEOTIDE SEQUENCE</scope>
    <source>
        <strain evidence="3">Duluth1</strain>
        <tissue evidence="3">Whole animal</tissue>
    </source>
</reference>
<protein>
    <submittedName>
        <fullName evidence="3">Uncharacterized protein</fullName>
    </submittedName>
</protein>